<evidence type="ECO:0000313" key="4">
    <source>
        <dbReference type="Proteomes" id="UP001231189"/>
    </source>
</evidence>
<dbReference type="EMBL" id="JAUUTY010000007">
    <property type="protein sequence ID" value="KAK1604481.1"/>
    <property type="molecule type" value="Genomic_DNA"/>
</dbReference>
<feature type="compositionally biased region" description="Basic residues" evidence="1">
    <location>
        <begin position="314"/>
        <end position="324"/>
    </location>
</feature>
<dbReference type="Proteomes" id="UP001231189">
    <property type="component" value="Unassembled WGS sequence"/>
</dbReference>
<dbReference type="PANTHER" id="PTHR33026:SF7">
    <property type="entry name" value="OS03G0100275 PROTEIN"/>
    <property type="match status" value="1"/>
</dbReference>
<feature type="region of interest" description="Disordered" evidence="1">
    <location>
        <begin position="1"/>
        <end position="70"/>
    </location>
</feature>
<feature type="compositionally biased region" description="Low complexity" evidence="1">
    <location>
        <begin position="33"/>
        <end position="53"/>
    </location>
</feature>
<feature type="region of interest" description="Disordered" evidence="1">
    <location>
        <begin position="278"/>
        <end position="338"/>
    </location>
</feature>
<keyword evidence="4" id="KW-1185">Reference proteome</keyword>
<feature type="compositionally biased region" description="Basic and acidic residues" evidence="1">
    <location>
        <begin position="284"/>
        <end position="293"/>
    </location>
</feature>
<accession>A0AAD8QLS0</accession>
<feature type="region of interest" description="Disordered" evidence="1">
    <location>
        <begin position="367"/>
        <end position="501"/>
    </location>
</feature>
<feature type="compositionally biased region" description="Polar residues" evidence="1">
    <location>
        <begin position="452"/>
        <end position="465"/>
    </location>
</feature>
<dbReference type="InterPro" id="IPR007321">
    <property type="entry name" value="Transposase_28"/>
</dbReference>
<evidence type="ECO:0000313" key="3">
    <source>
        <dbReference type="EMBL" id="KAK1604481.1"/>
    </source>
</evidence>
<sequence>MSTELYLSESAGSSLHSEASGNLEAEPNRMETSSSSSEAGAGKGQEASSSGQATGANPDTGGVSCRVPGDEVEPVPEAGEYVVFSAHFERGFGLPASDFFREFLDFYKLQPHHLPGNAIFYLSCFVSFMEAYVGLLPPKEAFARFFGLRINSVQGKDIPNPKPPVQCGSCIISKRQGSHFFKLLGLESCRSWQQTFFYLKRDTDICSDDLIRVFISHRVLPLQRRVHKMSQMCGPLDPTKMTSCYLSKGDVVLKARKISQTDMPLDWEWGLLPLSSSNPPSADARTRFPRIDAEPLAPYQKRVADEEDPDPFVGHKHKMGRTHTSRPGNFSAEASSSDDDVTYLEVLEHTTPLEAEAGSEFLEKLASRGRKNKAPAAEAGSSQARPAKRSHQEIIGGKEVTSKHYRKRKMPVSSGPAFKIAKSAFGMKPERAEDAPRTSSPPQASPVPSGAGKSSASPLGGNTSAGRAAPKPSHHRAEEGLASPPKNQDTGERTQMSPRGG</sequence>
<organism evidence="3 4">
    <name type="scientific">Lolium multiflorum</name>
    <name type="common">Italian ryegrass</name>
    <name type="synonym">Lolium perenne subsp. multiflorum</name>
    <dbReference type="NCBI Taxonomy" id="4521"/>
    <lineage>
        <taxon>Eukaryota</taxon>
        <taxon>Viridiplantae</taxon>
        <taxon>Streptophyta</taxon>
        <taxon>Embryophyta</taxon>
        <taxon>Tracheophyta</taxon>
        <taxon>Spermatophyta</taxon>
        <taxon>Magnoliopsida</taxon>
        <taxon>Liliopsida</taxon>
        <taxon>Poales</taxon>
        <taxon>Poaceae</taxon>
        <taxon>BOP clade</taxon>
        <taxon>Pooideae</taxon>
        <taxon>Poodae</taxon>
        <taxon>Poeae</taxon>
        <taxon>Poeae Chloroplast Group 2 (Poeae type)</taxon>
        <taxon>Loliodinae</taxon>
        <taxon>Loliinae</taxon>
        <taxon>Lolium</taxon>
    </lineage>
</organism>
<dbReference type="AlphaFoldDB" id="A0AAD8QLS0"/>
<proteinExistence type="predicted"/>
<feature type="compositionally biased region" description="Polar residues" evidence="1">
    <location>
        <begin position="325"/>
        <end position="335"/>
    </location>
</feature>
<dbReference type="PANTHER" id="PTHR33026">
    <property type="entry name" value="OS06G0360600 PROTEIN"/>
    <property type="match status" value="1"/>
</dbReference>
<reference evidence="3" key="1">
    <citation type="submission" date="2023-07" db="EMBL/GenBank/DDBJ databases">
        <title>A chromosome-level genome assembly of Lolium multiflorum.</title>
        <authorList>
            <person name="Chen Y."/>
            <person name="Copetti D."/>
            <person name="Kolliker R."/>
            <person name="Studer B."/>
        </authorList>
    </citation>
    <scope>NUCLEOTIDE SEQUENCE</scope>
    <source>
        <strain evidence="3">02402/16</strain>
        <tissue evidence="3">Leaf</tissue>
    </source>
</reference>
<feature type="compositionally biased region" description="Polar residues" evidence="1">
    <location>
        <begin position="1"/>
        <end position="20"/>
    </location>
</feature>
<comment type="caution">
    <text evidence="3">The sequence shown here is derived from an EMBL/GenBank/DDBJ whole genome shotgun (WGS) entry which is preliminary data.</text>
</comment>
<name>A0AAD8QLS0_LOLMU</name>
<evidence type="ECO:0000256" key="1">
    <source>
        <dbReference type="SAM" id="MobiDB-lite"/>
    </source>
</evidence>
<dbReference type="Pfam" id="PF04195">
    <property type="entry name" value="Transposase_28"/>
    <property type="match status" value="1"/>
</dbReference>
<gene>
    <name evidence="3" type="ORF">QYE76_028154</name>
</gene>
<evidence type="ECO:0000259" key="2">
    <source>
        <dbReference type="Pfam" id="PF04195"/>
    </source>
</evidence>
<protein>
    <recommendedName>
        <fullName evidence="2">Transposase (putative) gypsy type domain-containing protein</fullName>
    </recommendedName>
</protein>
<feature type="domain" description="Transposase (putative) gypsy type" evidence="2">
    <location>
        <begin position="82"/>
        <end position="149"/>
    </location>
</feature>
<feature type="compositionally biased region" description="Polar residues" evidence="1">
    <location>
        <begin position="485"/>
        <end position="501"/>
    </location>
</feature>